<organism evidence="5 6">
    <name type="scientific">Enterococcus faecium EnGen0003</name>
    <dbReference type="NCBI Taxonomy" id="1138901"/>
    <lineage>
        <taxon>Bacteria</taxon>
        <taxon>Bacillati</taxon>
        <taxon>Bacillota</taxon>
        <taxon>Bacilli</taxon>
        <taxon>Lactobacillales</taxon>
        <taxon>Enterococcaceae</taxon>
        <taxon>Enterococcus</taxon>
    </lineage>
</organism>
<dbReference type="SUPFAM" id="SSF53822">
    <property type="entry name" value="Periplasmic binding protein-like I"/>
    <property type="match status" value="1"/>
</dbReference>
<reference evidence="5 6" key="1">
    <citation type="submission" date="2012-12" db="EMBL/GenBank/DDBJ databases">
        <title>The Genome Sequence of Enterococcus faecium E1590.</title>
        <authorList>
            <consortium name="The Broad Institute Genome Sequencing Platform"/>
            <consortium name="The Broad Institute Genome Sequencing Center for Infectious Disease"/>
            <person name="Earl A.M."/>
            <person name="Gilmore M.S."/>
            <person name="van Schaik W."/>
            <person name="Lebreton F."/>
            <person name="Willems R.J."/>
            <person name="Walker B."/>
            <person name="Young S.K."/>
            <person name="Zeng Q."/>
            <person name="Gargeya S."/>
            <person name="Fitzgerald M."/>
            <person name="Haas B."/>
            <person name="Abouelleil A."/>
            <person name="Alvarado L."/>
            <person name="Arachchi H.M."/>
            <person name="Berlin A.M."/>
            <person name="Chapman S.B."/>
            <person name="Dewar J."/>
            <person name="Goldberg J."/>
            <person name="Griggs A."/>
            <person name="Gujja S."/>
            <person name="Hansen M."/>
            <person name="Howarth C."/>
            <person name="Imamovic A."/>
            <person name="Larimer J."/>
            <person name="McCowan C."/>
            <person name="Murphy C."/>
            <person name="Neiman D."/>
            <person name="Pearson M."/>
            <person name="Priest M."/>
            <person name="Roberts A."/>
            <person name="Saif S."/>
            <person name="Shea T."/>
            <person name="Sisk P."/>
            <person name="Sykes S."/>
            <person name="Wortman J."/>
            <person name="Nusbaum C."/>
            <person name="Birren B."/>
        </authorList>
    </citation>
    <scope>NUCLEOTIDE SEQUENCE [LARGE SCALE GENOMIC DNA]</scope>
    <source>
        <strain evidence="5 6">E1590</strain>
    </source>
</reference>
<dbReference type="InterPro" id="IPR049784">
    <property type="entry name" value="ChvE-like"/>
</dbReference>
<comment type="subcellular location">
    <subcellularLocation>
        <location evidence="1">Cell envelope</location>
    </subcellularLocation>
</comment>
<protein>
    <submittedName>
        <fullName evidence="5">D-xylose ABC transporter, D-xylose-binding protein</fullName>
    </submittedName>
</protein>
<dbReference type="PROSITE" id="PS51257">
    <property type="entry name" value="PROKAR_LIPOPROTEIN"/>
    <property type="match status" value="1"/>
</dbReference>
<dbReference type="EMBL" id="AHXC01000010">
    <property type="protein sequence ID" value="ELB00836.1"/>
    <property type="molecule type" value="Genomic_DNA"/>
</dbReference>
<accession>A0A828ZRV2</accession>
<keyword evidence="2 3" id="KW-0732">Signal</keyword>
<dbReference type="Proteomes" id="UP000010553">
    <property type="component" value="Unassembled WGS sequence"/>
</dbReference>
<evidence type="ECO:0000313" key="6">
    <source>
        <dbReference type="Proteomes" id="UP000010553"/>
    </source>
</evidence>
<feature type="signal peptide" evidence="3">
    <location>
        <begin position="1"/>
        <end position="20"/>
    </location>
</feature>
<sequence length="357" mass="39176">MRTKGLFILCSFFIFFSLSACGSGSKEDSAGTIGIAMPSKALERWEKDGDFMIERLQEKGYKTDIQYAQDDVPTQISQIENMITKGVDVIVIASIDGEALTDVIEKAKGQDIPIVAYDRLIMNTDGVDYYATFDNYQVGVYQGAYIVETLALENHEGPFHIELFGGAPDDNNARFFYEGAMSILQPYIDSGQLIVKSGQTAFNQIAIQNWDGAAAQARMDNVLSASYTELTIDAVLAPNDAIALGVVSSLKGVGYGSTERSMPIITGQDAEAASIKSILSDEQTMTVFKNTQDLANIAATMVDQLMKEEPVETNDTETYNNNSKLVPTYLLEPIVVDKENYQEQIIDSGYLTEADIR</sequence>
<evidence type="ECO:0000259" key="4">
    <source>
        <dbReference type="Pfam" id="PF13407"/>
    </source>
</evidence>
<evidence type="ECO:0000313" key="5">
    <source>
        <dbReference type="EMBL" id="ELB00836.1"/>
    </source>
</evidence>
<dbReference type="InterPro" id="IPR028082">
    <property type="entry name" value="Peripla_BP_I"/>
</dbReference>
<dbReference type="GO" id="GO:0030246">
    <property type="term" value="F:carbohydrate binding"/>
    <property type="evidence" value="ECO:0007669"/>
    <property type="project" value="TreeGrafter"/>
</dbReference>
<dbReference type="PANTHER" id="PTHR30036">
    <property type="entry name" value="D-XYLOSE-BINDING PERIPLASMIC PROTEIN"/>
    <property type="match status" value="1"/>
</dbReference>
<evidence type="ECO:0000256" key="2">
    <source>
        <dbReference type="ARBA" id="ARBA00022729"/>
    </source>
</evidence>
<dbReference type="GO" id="GO:0030288">
    <property type="term" value="C:outer membrane-bounded periplasmic space"/>
    <property type="evidence" value="ECO:0007669"/>
    <property type="project" value="TreeGrafter"/>
</dbReference>
<comment type="caution">
    <text evidence="5">The sequence shown here is derived from an EMBL/GenBank/DDBJ whole genome shotgun (WGS) entry which is preliminary data.</text>
</comment>
<dbReference type="RefSeq" id="WP_002335288.1">
    <property type="nucleotide sequence ID" value="NZ_KB029694.1"/>
</dbReference>
<dbReference type="CDD" id="cd19994">
    <property type="entry name" value="PBP1_ChvE"/>
    <property type="match status" value="1"/>
</dbReference>
<evidence type="ECO:0000256" key="3">
    <source>
        <dbReference type="SAM" id="SignalP"/>
    </source>
</evidence>
<dbReference type="NCBIfam" id="NF040907">
    <property type="entry name" value="ChvE"/>
    <property type="match status" value="1"/>
</dbReference>
<dbReference type="InterPro" id="IPR050555">
    <property type="entry name" value="Bact_Solute-Bind_Prot2"/>
</dbReference>
<evidence type="ECO:0000256" key="1">
    <source>
        <dbReference type="ARBA" id="ARBA00004196"/>
    </source>
</evidence>
<name>A0A828ZRV2_ENTFC</name>
<feature type="chain" id="PRO_5038591752" evidence="3">
    <location>
        <begin position="21"/>
        <end position="357"/>
    </location>
</feature>
<dbReference type="PANTHER" id="PTHR30036:SF1">
    <property type="entry name" value="D-XYLOSE-BINDING PERIPLASMIC PROTEIN"/>
    <property type="match status" value="1"/>
</dbReference>
<feature type="domain" description="Periplasmic binding protein" evidence="4">
    <location>
        <begin position="33"/>
        <end position="309"/>
    </location>
</feature>
<proteinExistence type="predicted"/>
<dbReference type="Gene3D" id="3.40.50.2300">
    <property type="match status" value="2"/>
</dbReference>
<dbReference type="InterPro" id="IPR025997">
    <property type="entry name" value="SBP_2_dom"/>
</dbReference>
<dbReference type="Pfam" id="PF13407">
    <property type="entry name" value="Peripla_BP_4"/>
    <property type="match status" value="1"/>
</dbReference>
<gene>
    <name evidence="5" type="ORF">OIE_05618</name>
</gene>
<dbReference type="AlphaFoldDB" id="A0A828ZRV2"/>